<accession>A0A7J7JGP3</accession>
<keyword evidence="3" id="KW-1185">Reference proteome</keyword>
<evidence type="ECO:0000259" key="1">
    <source>
        <dbReference type="Pfam" id="PF00024"/>
    </source>
</evidence>
<sequence>MSDACVNSQYNLAGTSASFIRKYCTGENNDGVYLIAMEFYGSYLFNSRMRGVIKAFINIHSEKCEVKGRGYEPTTHYIPNLDCTFWPPFSIDGPLKATSLNNITWMGPDYFYLTFDLFNNLHTKIPVYDSNGQIYQNGFSIINEISQESLLVVNREESTIFILKEYDGSASGSINTISSGSSIDPPNLDGLISFVDTDDTMTSTGHQVDGGADGTPAAINVTSSMPLHNSLTLVSYAQAASISFCGEKRVSKRIGRVNDLMTCLWMCAKRSPACAGFGFDEETFACELYADDIISFPRVVPPQLLCYWQQL</sequence>
<organism evidence="2 3">
    <name type="scientific">Bugula neritina</name>
    <name type="common">Brown bryozoan</name>
    <name type="synonym">Sertularia neritina</name>
    <dbReference type="NCBI Taxonomy" id="10212"/>
    <lineage>
        <taxon>Eukaryota</taxon>
        <taxon>Metazoa</taxon>
        <taxon>Spiralia</taxon>
        <taxon>Lophotrochozoa</taxon>
        <taxon>Bryozoa</taxon>
        <taxon>Gymnolaemata</taxon>
        <taxon>Cheilostomatida</taxon>
        <taxon>Flustrina</taxon>
        <taxon>Buguloidea</taxon>
        <taxon>Bugulidae</taxon>
        <taxon>Bugula</taxon>
    </lineage>
</organism>
<proteinExistence type="predicted"/>
<dbReference type="Proteomes" id="UP000593567">
    <property type="component" value="Unassembled WGS sequence"/>
</dbReference>
<dbReference type="Pfam" id="PF00024">
    <property type="entry name" value="PAN_1"/>
    <property type="match status" value="1"/>
</dbReference>
<evidence type="ECO:0000313" key="2">
    <source>
        <dbReference type="EMBL" id="KAF6024781.1"/>
    </source>
</evidence>
<comment type="caution">
    <text evidence="2">The sequence shown here is derived from an EMBL/GenBank/DDBJ whole genome shotgun (WGS) entry which is preliminary data.</text>
</comment>
<dbReference type="AlphaFoldDB" id="A0A7J7JGP3"/>
<gene>
    <name evidence="2" type="ORF">EB796_016910</name>
</gene>
<reference evidence="2" key="1">
    <citation type="submission" date="2020-06" db="EMBL/GenBank/DDBJ databases">
        <title>Draft genome of Bugula neritina, a colonial animal packing powerful symbionts and potential medicines.</title>
        <authorList>
            <person name="Rayko M."/>
        </authorList>
    </citation>
    <scope>NUCLEOTIDE SEQUENCE [LARGE SCALE GENOMIC DNA]</scope>
    <source>
        <strain evidence="2">Kwan_BN1</strain>
    </source>
</reference>
<feature type="domain" description="Apple" evidence="1">
    <location>
        <begin position="250"/>
        <end position="299"/>
    </location>
</feature>
<name>A0A7J7JGP3_BUGNE</name>
<dbReference type="EMBL" id="VXIV02002534">
    <property type="protein sequence ID" value="KAF6024781.1"/>
    <property type="molecule type" value="Genomic_DNA"/>
</dbReference>
<dbReference type="InterPro" id="IPR003609">
    <property type="entry name" value="Pan_app"/>
</dbReference>
<evidence type="ECO:0000313" key="3">
    <source>
        <dbReference type="Proteomes" id="UP000593567"/>
    </source>
</evidence>
<protein>
    <recommendedName>
        <fullName evidence="1">Apple domain-containing protein</fullName>
    </recommendedName>
</protein>